<keyword evidence="2 7" id="KW-0812">Transmembrane</keyword>
<dbReference type="AlphaFoldDB" id="A0A6P7T9N0"/>
<dbReference type="InterPro" id="IPR047831">
    <property type="entry name" value="GPR180/TMEM145"/>
</dbReference>
<feature type="region of interest" description="Disordered" evidence="6">
    <location>
        <begin position="523"/>
        <end position="564"/>
    </location>
</feature>
<feature type="domain" description="GPR180-like N-terminal" evidence="9">
    <location>
        <begin position="47"/>
        <end position="182"/>
    </location>
</feature>
<dbReference type="GO" id="GO:0019236">
    <property type="term" value="P:response to pheromone"/>
    <property type="evidence" value="ECO:0007669"/>
    <property type="project" value="InterPro"/>
</dbReference>
<keyword evidence="4 7" id="KW-0472">Membrane</keyword>
<organism evidence="10 11">
    <name type="scientific">Octopus sinensis</name>
    <name type="common">East Asian common octopus</name>
    <dbReference type="NCBI Taxonomy" id="2607531"/>
    <lineage>
        <taxon>Eukaryota</taxon>
        <taxon>Metazoa</taxon>
        <taxon>Spiralia</taxon>
        <taxon>Lophotrochozoa</taxon>
        <taxon>Mollusca</taxon>
        <taxon>Cephalopoda</taxon>
        <taxon>Coleoidea</taxon>
        <taxon>Octopodiformes</taxon>
        <taxon>Octopoda</taxon>
        <taxon>Incirrata</taxon>
        <taxon>Octopodidae</taxon>
        <taxon>Octopus</taxon>
    </lineage>
</organism>
<proteinExistence type="predicted"/>
<evidence type="ECO:0000313" key="11">
    <source>
        <dbReference type="RefSeq" id="XP_029647594.1"/>
    </source>
</evidence>
<dbReference type="GO" id="GO:0016020">
    <property type="term" value="C:membrane"/>
    <property type="evidence" value="ECO:0007669"/>
    <property type="project" value="UniProtKB-SubCell"/>
</dbReference>
<feature type="transmembrane region" description="Helical" evidence="7">
    <location>
        <begin position="353"/>
        <end position="371"/>
    </location>
</feature>
<sequence>MRDLGVALKETVEWTFRFSSNMNKKCYCLWLCLLVVSCSKCVDMKRVTGHLVTKENWKFLTRFCFLSGDDQNRLGSVQYSFQFPASYQGMQLYFYFDDQWKEIYDSEKTCEDKVSVLRPDYFQIVDLSEDYEWSGCQLMNHSGYSYNKCDGIRFFRSIRPRWWFITVGRCKPVNNNGINLTYYLHLTNGNLGDYFHRELSADQFTILEVDIAFLIFFVILACVAVVFSIILRNRQLYHSTYKMFIFSIMMYIGFLFFICIHYGKYAETGIEKREYKILAYICQAVSVMTFQLMLILLGKGFTITRGYISQIGSIKVAVFMTVYVFIYVGIFIWEAEFFDPGIVLYRYESPPGYGLIGMRVVGWLWFCYAIVTTIKHHIEKLSFYIFFFFVFTLWFWATVITFLVANNAVPWHLREKIVNGVEIFIDFYAHLVFLFLTSPVLINRIFPFHIKTSQICPVEDGDCISGGGEGDIQNIQLSTVSHSYIMDRGPNIANLFVTSHTLSTKPGQTTVPSENLLTRPVMPLPSTTSVSSRDTSLIDVPPSGARKPSPPPSYDVLFKAKGGS</sequence>
<dbReference type="KEGG" id="osn:115221532"/>
<feature type="transmembrane region" description="Helical" evidence="7">
    <location>
        <begin position="243"/>
        <end position="265"/>
    </location>
</feature>
<dbReference type="Proteomes" id="UP000515154">
    <property type="component" value="Linkage group LG18"/>
</dbReference>
<dbReference type="PANTHER" id="PTHR23252:SF24">
    <property type="entry name" value="TRANSMEMBRANE PROTEIN 145"/>
    <property type="match status" value="1"/>
</dbReference>
<feature type="compositionally biased region" description="Polar residues" evidence="6">
    <location>
        <begin position="525"/>
        <end position="535"/>
    </location>
</feature>
<dbReference type="PANTHER" id="PTHR23252">
    <property type="entry name" value="INTIMAL THICKNESS RECEPTOR-RELATED"/>
    <property type="match status" value="1"/>
</dbReference>
<reference evidence="11" key="1">
    <citation type="submission" date="2025-08" db="UniProtKB">
        <authorList>
            <consortium name="RefSeq"/>
        </authorList>
    </citation>
    <scope>IDENTIFICATION</scope>
</reference>
<feature type="transmembrane region" description="Helical" evidence="7">
    <location>
        <begin position="211"/>
        <end position="231"/>
    </location>
</feature>
<evidence type="ECO:0000259" key="9">
    <source>
        <dbReference type="Pfam" id="PF21892"/>
    </source>
</evidence>
<evidence type="ECO:0000256" key="6">
    <source>
        <dbReference type="SAM" id="MobiDB-lite"/>
    </source>
</evidence>
<evidence type="ECO:0000256" key="7">
    <source>
        <dbReference type="SAM" id="Phobius"/>
    </source>
</evidence>
<keyword evidence="10" id="KW-1185">Reference proteome</keyword>
<comment type="subcellular location">
    <subcellularLocation>
        <location evidence="1">Membrane</location>
        <topology evidence="1">Multi-pass membrane protein</topology>
    </subcellularLocation>
</comment>
<feature type="transmembrane region" description="Helical" evidence="7">
    <location>
        <begin position="316"/>
        <end position="333"/>
    </location>
</feature>
<name>A0A6P7T9N0_9MOLL</name>
<dbReference type="GO" id="GO:0007186">
    <property type="term" value="P:G protein-coupled receptor signaling pathway"/>
    <property type="evidence" value="ECO:0007669"/>
    <property type="project" value="InterPro"/>
</dbReference>
<evidence type="ECO:0000313" key="10">
    <source>
        <dbReference type="Proteomes" id="UP000515154"/>
    </source>
</evidence>
<dbReference type="Pfam" id="PF10192">
    <property type="entry name" value="GPR180-TMEM145_TM"/>
    <property type="match status" value="1"/>
</dbReference>
<dbReference type="RefSeq" id="XP_029647594.1">
    <property type="nucleotide sequence ID" value="XM_029791734.2"/>
</dbReference>
<evidence type="ECO:0000259" key="8">
    <source>
        <dbReference type="Pfam" id="PF10192"/>
    </source>
</evidence>
<dbReference type="InterPro" id="IPR019336">
    <property type="entry name" value="GPR180/TMEM145_TM"/>
</dbReference>
<protein>
    <submittedName>
        <fullName evidence="11">Transmembrane protein 145</fullName>
    </submittedName>
</protein>
<evidence type="ECO:0000256" key="4">
    <source>
        <dbReference type="ARBA" id="ARBA00023136"/>
    </source>
</evidence>
<evidence type="ECO:0000256" key="1">
    <source>
        <dbReference type="ARBA" id="ARBA00004141"/>
    </source>
</evidence>
<evidence type="ECO:0000256" key="2">
    <source>
        <dbReference type="ARBA" id="ARBA00022692"/>
    </source>
</evidence>
<evidence type="ECO:0000256" key="5">
    <source>
        <dbReference type="ARBA" id="ARBA00023180"/>
    </source>
</evidence>
<dbReference type="InterPro" id="IPR053880">
    <property type="entry name" value="GPR180-like_N"/>
</dbReference>
<feature type="domain" description="GPR180/TMEM145 transmembrane" evidence="8">
    <location>
        <begin position="213"/>
        <end position="433"/>
    </location>
</feature>
<accession>A0A6P7T9N0</accession>
<keyword evidence="5" id="KW-0325">Glycoprotein</keyword>
<dbReference type="Pfam" id="PF21892">
    <property type="entry name" value="TMEM145_N"/>
    <property type="match status" value="1"/>
</dbReference>
<evidence type="ECO:0000256" key="3">
    <source>
        <dbReference type="ARBA" id="ARBA00022989"/>
    </source>
</evidence>
<feature type="transmembrane region" description="Helical" evidence="7">
    <location>
        <begin position="383"/>
        <end position="403"/>
    </location>
</feature>
<gene>
    <name evidence="11" type="primary">LOC115221532</name>
</gene>
<keyword evidence="3 7" id="KW-1133">Transmembrane helix</keyword>
<feature type="transmembrane region" description="Helical" evidence="7">
    <location>
        <begin position="423"/>
        <end position="442"/>
    </location>
</feature>
<feature type="transmembrane region" description="Helical" evidence="7">
    <location>
        <begin position="277"/>
        <end position="296"/>
    </location>
</feature>